<dbReference type="GO" id="GO:0006979">
    <property type="term" value="P:response to oxidative stress"/>
    <property type="evidence" value="ECO:0007669"/>
    <property type="project" value="TreeGrafter"/>
</dbReference>
<keyword evidence="2" id="KW-0813">Transport</keyword>
<keyword evidence="2" id="KW-0679">Respiratory chain</keyword>
<feature type="region of interest" description="Disordered" evidence="3">
    <location>
        <begin position="159"/>
        <end position="181"/>
    </location>
</feature>
<dbReference type="PANTHER" id="PTHR12910:SF2">
    <property type="entry name" value="NADH DEHYDROGENASE [UBIQUINONE] 1 ALPHA SUBCOMPLEX SUBUNIT 12"/>
    <property type="match status" value="1"/>
</dbReference>
<dbReference type="RefSeq" id="XP_044552416.1">
    <property type="nucleotide sequence ID" value="XM_044695678.1"/>
</dbReference>
<comment type="caution">
    <text evidence="4">The sequence shown here is derived from an EMBL/GenBank/DDBJ whole genome shotgun (WGS) entry which is preliminary data.</text>
</comment>
<proteinExistence type="inferred from homology"/>
<evidence type="ECO:0000256" key="3">
    <source>
        <dbReference type="SAM" id="MobiDB-lite"/>
    </source>
</evidence>
<keyword evidence="5" id="KW-1185">Reference proteome</keyword>
<gene>
    <name evidence="4" type="ORF">C9374_000588</name>
</gene>
<dbReference type="InterPro" id="IPR007763">
    <property type="entry name" value="NDUFA12"/>
</dbReference>
<dbReference type="GO" id="GO:0005743">
    <property type="term" value="C:mitochondrial inner membrane"/>
    <property type="evidence" value="ECO:0007669"/>
    <property type="project" value="UniProtKB-SubCell"/>
</dbReference>
<dbReference type="GO" id="GO:0045271">
    <property type="term" value="C:respiratory chain complex I"/>
    <property type="evidence" value="ECO:0007669"/>
    <property type="project" value="InterPro"/>
</dbReference>
<accession>A0AA88GYN0</accession>
<organism evidence="4 5">
    <name type="scientific">Naegleria lovaniensis</name>
    <name type="common">Amoeba</name>
    <dbReference type="NCBI Taxonomy" id="51637"/>
    <lineage>
        <taxon>Eukaryota</taxon>
        <taxon>Discoba</taxon>
        <taxon>Heterolobosea</taxon>
        <taxon>Tetramitia</taxon>
        <taxon>Eutetramitia</taxon>
        <taxon>Vahlkampfiidae</taxon>
        <taxon>Naegleria</taxon>
    </lineage>
</organism>
<protein>
    <recommendedName>
        <fullName evidence="2">NADH dehydrogenase [ubiquinone] 1 alpha subcomplex subunit 12</fullName>
    </recommendedName>
</protein>
<dbReference type="Pfam" id="PF05071">
    <property type="entry name" value="NDUFA12"/>
    <property type="match status" value="1"/>
</dbReference>
<feature type="region of interest" description="Disordered" evidence="3">
    <location>
        <begin position="100"/>
        <end position="138"/>
    </location>
</feature>
<dbReference type="Proteomes" id="UP000816034">
    <property type="component" value="Unassembled WGS sequence"/>
</dbReference>
<name>A0AA88GYN0_NAELO</name>
<reference evidence="4 5" key="1">
    <citation type="journal article" date="2018" name="BMC Genomics">
        <title>The genome of Naegleria lovaniensis, the basis for a comparative approach to unravel pathogenicity factors of the human pathogenic amoeba N. fowleri.</title>
        <authorList>
            <person name="Liechti N."/>
            <person name="Schurch N."/>
            <person name="Bruggmann R."/>
            <person name="Wittwer M."/>
        </authorList>
    </citation>
    <scope>NUCLEOTIDE SEQUENCE [LARGE SCALE GENOMIC DNA]</scope>
    <source>
        <strain evidence="4 5">ATCC 30569</strain>
    </source>
</reference>
<evidence type="ECO:0000256" key="1">
    <source>
        <dbReference type="ARBA" id="ARBA00007355"/>
    </source>
</evidence>
<dbReference type="EMBL" id="PYSW02000010">
    <property type="protein sequence ID" value="KAG2388424.1"/>
    <property type="molecule type" value="Genomic_DNA"/>
</dbReference>
<sequence length="181" mass="21407">MANYFRGFWQAKVSLLNDFKQFGVMETLKKAFKLREAWWEKGDKVLVGVDKYGNKYWETTKPTELNRNRWVELARKDLIYDASDIPAEWHMWIHRLRDEPPTEDETNRKGFGVRRAHQPNWSGNPEKRHYPPGHFFNPTHKDVSTLAYVDAPEQEFVKRVEQQAAQQEKTPASSSSQQQQQ</sequence>
<keyword evidence="2" id="KW-0999">Mitochondrion inner membrane</keyword>
<keyword evidence="2" id="KW-0496">Mitochondrion</keyword>
<comment type="similarity">
    <text evidence="1 2">Belongs to the complex I NDUFA12 subunit family.</text>
</comment>
<comment type="subcellular location">
    <subcellularLocation>
        <location evidence="2">Mitochondrion inner membrane</location>
        <topology evidence="2">Peripheral membrane protein</topology>
        <orientation evidence="2">Matrix side</orientation>
    </subcellularLocation>
</comment>
<comment type="function">
    <text evidence="2">Accessory subunit of the mitochondrial membrane respiratory chain NADH dehydrogenase (Complex I), that is believed not to be involved in catalysis. Complex I functions in the transfer of electrons from NADH to the respiratory chain. The immediate electron acceptor for the enzyme is believed to be ubiquinone.</text>
</comment>
<dbReference type="GeneID" id="68093050"/>
<evidence type="ECO:0000313" key="4">
    <source>
        <dbReference type="EMBL" id="KAG2388424.1"/>
    </source>
</evidence>
<keyword evidence="2" id="KW-0472">Membrane</keyword>
<dbReference type="AlphaFoldDB" id="A0AA88GYN0"/>
<evidence type="ECO:0000256" key="2">
    <source>
        <dbReference type="RuleBase" id="RU363103"/>
    </source>
</evidence>
<dbReference type="PANTHER" id="PTHR12910">
    <property type="entry name" value="NADH-UBIQUINONE OXIDOREDUCTASE SUBUNIT B17.2"/>
    <property type="match status" value="1"/>
</dbReference>
<keyword evidence="2" id="KW-0249">Electron transport</keyword>
<evidence type="ECO:0000313" key="5">
    <source>
        <dbReference type="Proteomes" id="UP000816034"/>
    </source>
</evidence>
<feature type="compositionally biased region" description="Polar residues" evidence="3">
    <location>
        <begin position="163"/>
        <end position="172"/>
    </location>
</feature>